<dbReference type="Gene3D" id="3.30.450.20">
    <property type="entry name" value="PAS domain"/>
    <property type="match status" value="1"/>
</dbReference>
<dbReference type="SUPFAM" id="SSF55874">
    <property type="entry name" value="ATPase domain of HSP90 chaperone/DNA topoisomerase II/histidine kinase"/>
    <property type="match status" value="1"/>
</dbReference>
<dbReference type="InterPro" id="IPR003661">
    <property type="entry name" value="HisK_dim/P_dom"/>
</dbReference>
<evidence type="ECO:0000256" key="7">
    <source>
        <dbReference type="ARBA" id="ARBA00022692"/>
    </source>
</evidence>
<evidence type="ECO:0000256" key="13">
    <source>
        <dbReference type="ARBA" id="ARBA00023136"/>
    </source>
</evidence>
<evidence type="ECO:0000256" key="1">
    <source>
        <dbReference type="ARBA" id="ARBA00000085"/>
    </source>
</evidence>
<organism evidence="17 18">
    <name type="scientific">Nocardioides marmoriginsengisoli</name>
    <dbReference type="NCBI Taxonomy" id="661483"/>
    <lineage>
        <taxon>Bacteria</taxon>
        <taxon>Bacillati</taxon>
        <taxon>Actinomycetota</taxon>
        <taxon>Actinomycetes</taxon>
        <taxon>Propionibacteriales</taxon>
        <taxon>Nocardioidaceae</taxon>
        <taxon>Nocardioides</taxon>
    </lineage>
</organism>
<comment type="catalytic activity">
    <reaction evidence="1">
        <text>ATP + protein L-histidine = ADP + protein N-phospho-L-histidine.</text>
        <dbReference type="EC" id="2.7.13.3"/>
    </reaction>
</comment>
<feature type="transmembrane region" description="Helical" evidence="15">
    <location>
        <begin position="88"/>
        <end position="107"/>
    </location>
</feature>
<dbReference type="InterPro" id="IPR007895">
    <property type="entry name" value="MASE1"/>
</dbReference>
<dbReference type="CDD" id="cd00082">
    <property type="entry name" value="HisKA"/>
    <property type="match status" value="1"/>
</dbReference>
<keyword evidence="4" id="KW-1003">Cell membrane</keyword>
<keyword evidence="5" id="KW-0597">Phosphoprotein</keyword>
<feature type="transmembrane region" description="Helical" evidence="15">
    <location>
        <begin position="304"/>
        <end position="327"/>
    </location>
</feature>
<sequence>MAPPAGGAWSPARSTAPGREKGCCVMAPLCPMPVADLTQVGAGGADRTFVTSAGAGTREPTWGGRALRLAVGTTLFVLAGYLGRATVIGGQGISLIWPAIGIAGLWIASGNRRTWPADLLALSISIVVVTTTTGATLPRAGIFLATNLTQVLVFVALTRLWTPHLWGLGGTEQLHRLVDLGRLTLAAGLSGVAGLTTAFVGSAALLGVTLDPLTLAVWWGRNTVALIVITVLSILAGRPLARAGGPAAAARSVREALRPSSRRRLLEAVALLALTVVLSFLIFSDPTGRPLSFLLLVMSVWAGLRFGPVVVTVHGVVMGICGIAFTLAGDGPFAAVGSIHYRALVAQAFVAMTVLTGLALAFSRAERDAANVELAAARRAADERAQLLDAVLESMQEGVVVVEDGGRLLLHNSASRELAGLLDEVPDHVRGASEYGLFHSNGLPLKDEEMANARALAGETVAPFDVHVRAASIPEGRVLEISGQPLLSDDPAVPRRAMVNLRDVTLERQHRDTLASFAGVVAHDLFNPLSVLGGWTEALADEFSRGPVSPVVGEVMVTRIDRAATHMRDFIADLMSYTIARDQSLRYGPVDVTATVRALAAMRSDGPSAPLIAVADGLRVWADAGLVRQLLDNLIGNALKYVGPGVRPVVEVSGEVIGDWLELRVVDNGIGIPEHQREEVFETFHRAHGDGFHGTGLGLAICRRIVDRHGGTIHVVGAPRGTGSTFVFRLPRLAVLAGAPAVPSQEQKV</sequence>
<keyword evidence="9" id="KW-0418">Kinase</keyword>
<dbReference type="InterPro" id="IPR035965">
    <property type="entry name" value="PAS-like_dom_sf"/>
</dbReference>
<evidence type="ECO:0000256" key="11">
    <source>
        <dbReference type="ARBA" id="ARBA00022989"/>
    </source>
</evidence>
<feature type="transmembrane region" description="Helical" evidence="15">
    <location>
        <begin position="142"/>
        <end position="162"/>
    </location>
</feature>
<comment type="caution">
    <text evidence="17">The sequence shown here is derived from an EMBL/GenBank/DDBJ whole genome shotgun (WGS) entry which is preliminary data.</text>
</comment>
<evidence type="ECO:0000256" key="6">
    <source>
        <dbReference type="ARBA" id="ARBA00022679"/>
    </source>
</evidence>
<dbReference type="AlphaFoldDB" id="A0A3N0CIF3"/>
<keyword evidence="10" id="KW-0067">ATP-binding</keyword>
<dbReference type="SUPFAM" id="SSF47384">
    <property type="entry name" value="Homodimeric domain of signal transducing histidine kinase"/>
    <property type="match status" value="1"/>
</dbReference>
<dbReference type="PRINTS" id="PR00344">
    <property type="entry name" value="BCTRLSENSOR"/>
</dbReference>
<feature type="domain" description="Histidine kinase" evidence="16">
    <location>
        <begin position="520"/>
        <end position="734"/>
    </location>
</feature>
<name>A0A3N0CIF3_9ACTN</name>
<evidence type="ECO:0000259" key="16">
    <source>
        <dbReference type="PROSITE" id="PS50109"/>
    </source>
</evidence>
<feature type="transmembrane region" description="Helical" evidence="15">
    <location>
        <begin position="265"/>
        <end position="284"/>
    </location>
</feature>
<keyword evidence="12" id="KW-0902">Two-component regulatory system</keyword>
<dbReference type="EC" id="2.7.13.3" evidence="3"/>
<dbReference type="Gene3D" id="3.30.565.10">
    <property type="entry name" value="Histidine kinase-like ATPase, C-terminal domain"/>
    <property type="match status" value="1"/>
</dbReference>
<dbReference type="GO" id="GO:0030295">
    <property type="term" value="F:protein kinase activator activity"/>
    <property type="evidence" value="ECO:0007669"/>
    <property type="project" value="TreeGrafter"/>
</dbReference>
<evidence type="ECO:0000313" key="17">
    <source>
        <dbReference type="EMBL" id="RNL63258.1"/>
    </source>
</evidence>
<evidence type="ECO:0000256" key="10">
    <source>
        <dbReference type="ARBA" id="ARBA00022840"/>
    </source>
</evidence>
<evidence type="ECO:0000256" key="4">
    <source>
        <dbReference type="ARBA" id="ARBA00022475"/>
    </source>
</evidence>
<comment type="subcellular location">
    <subcellularLocation>
        <location evidence="2">Cell membrane</location>
        <topology evidence="2">Multi-pass membrane protein</topology>
    </subcellularLocation>
</comment>
<dbReference type="InterPro" id="IPR036097">
    <property type="entry name" value="HisK_dim/P_sf"/>
</dbReference>
<keyword evidence="11 15" id="KW-1133">Transmembrane helix</keyword>
<dbReference type="SMART" id="SM00388">
    <property type="entry name" value="HisKA"/>
    <property type="match status" value="1"/>
</dbReference>
<keyword evidence="13 15" id="KW-0472">Membrane</keyword>
<evidence type="ECO:0000256" key="2">
    <source>
        <dbReference type="ARBA" id="ARBA00004651"/>
    </source>
</evidence>
<dbReference type="InterPro" id="IPR005467">
    <property type="entry name" value="His_kinase_dom"/>
</dbReference>
<dbReference type="Pfam" id="PF02518">
    <property type="entry name" value="HATPase_c"/>
    <property type="match status" value="1"/>
</dbReference>
<feature type="transmembrane region" description="Helical" evidence="15">
    <location>
        <begin position="119"/>
        <end position="136"/>
    </location>
</feature>
<dbReference type="InterPro" id="IPR003594">
    <property type="entry name" value="HATPase_dom"/>
</dbReference>
<proteinExistence type="predicted"/>
<evidence type="ECO:0000313" key="18">
    <source>
        <dbReference type="Proteomes" id="UP000267128"/>
    </source>
</evidence>
<dbReference type="SUPFAM" id="SSF55785">
    <property type="entry name" value="PYP-like sensor domain (PAS domain)"/>
    <property type="match status" value="1"/>
</dbReference>
<feature type="transmembrane region" description="Helical" evidence="15">
    <location>
        <begin position="183"/>
        <end position="206"/>
    </location>
</feature>
<evidence type="ECO:0000256" key="15">
    <source>
        <dbReference type="SAM" id="Phobius"/>
    </source>
</evidence>
<reference evidence="17 18" key="1">
    <citation type="submission" date="2018-11" db="EMBL/GenBank/DDBJ databases">
        <authorList>
            <person name="Li F."/>
        </authorList>
    </citation>
    <scope>NUCLEOTIDE SEQUENCE [LARGE SCALE GENOMIC DNA]</scope>
    <source>
        <strain evidence="17 18">Gsoil 097</strain>
    </source>
</reference>
<evidence type="ECO:0000256" key="12">
    <source>
        <dbReference type="ARBA" id="ARBA00023012"/>
    </source>
</evidence>
<evidence type="ECO:0000256" key="9">
    <source>
        <dbReference type="ARBA" id="ARBA00022777"/>
    </source>
</evidence>
<dbReference type="GO" id="GO:0000156">
    <property type="term" value="F:phosphorelay response regulator activity"/>
    <property type="evidence" value="ECO:0007669"/>
    <property type="project" value="TreeGrafter"/>
</dbReference>
<gene>
    <name evidence="17" type="ORF">EFK50_16335</name>
</gene>
<dbReference type="EMBL" id="RJSE01000007">
    <property type="protein sequence ID" value="RNL63258.1"/>
    <property type="molecule type" value="Genomic_DNA"/>
</dbReference>
<dbReference type="Proteomes" id="UP000267128">
    <property type="component" value="Unassembled WGS sequence"/>
</dbReference>
<keyword evidence="8" id="KW-0547">Nucleotide-binding</keyword>
<feature type="transmembrane region" description="Helical" evidence="15">
    <location>
        <begin position="218"/>
        <end position="236"/>
    </location>
</feature>
<feature type="transmembrane region" description="Helical" evidence="15">
    <location>
        <begin position="339"/>
        <end position="362"/>
    </location>
</feature>
<keyword evidence="7 15" id="KW-0812">Transmembrane</keyword>
<dbReference type="SMART" id="SM00387">
    <property type="entry name" value="HATPase_c"/>
    <property type="match status" value="1"/>
</dbReference>
<dbReference type="PANTHER" id="PTHR42878">
    <property type="entry name" value="TWO-COMPONENT HISTIDINE KINASE"/>
    <property type="match status" value="1"/>
</dbReference>
<keyword evidence="6" id="KW-0808">Transferase</keyword>
<dbReference type="GO" id="GO:0005886">
    <property type="term" value="C:plasma membrane"/>
    <property type="evidence" value="ECO:0007669"/>
    <property type="project" value="UniProtKB-SubCell"/>
</dbReference>
<dbReference type="PROSITE" id="PS50109">
    <property type="entry name" value="HIS_KIN"/>
    <property type="match status" value="1"/>
</dbReference>
<dbReference type="InterPro" id="IPR004358">
    <property type="entry name" value="Sig_transdc_His_kin-like_C"/>
</dbReference>
<dbReference type="PANTHER" id="PTHR42878:SF7">
    <property type="entry name" value="SENSOR HISTIDINE KINASE GLRK"/>
    <property type="match status" value="1"/>
</dbReference>
<dbReference type="Pfam" id="PF05231">
    <property type="entry name" value="MASE1"/>
    <property type="match status" value="1"/>
</dbReference>
<dbReference type="InterPro" id="IPR036890">
    <property type="entry name" value="HATPase_C_sf"/>
</dbReference>
<evidence type="ECO:0000256" key="14">
    <source>
        <dbReference type="ARBA" id="ARBA00039401"/>
    </source>
</evidence>
<evidence type="ECO:0000256" key="5">
    <source>
        <dbReference type="ARBA" id="ARBA00022553"/>
    </source>
</evidence>
<accession>A0A3N0CIF3</accession>
<evidence type="ECO:0000256" key="8">
    <source>
        <dbReference type="ARBA" id="ARBA00022741"/>
    </source>
</evidence>
<dbReference type="InterPro" id="IPR050351">
    <property type="entry name" value="BphY/WalK/GraS-like"/>
</dbReference>
<dbReference type="GO" id="GO:0005524">
    <property type="term" value="F:ATP binding"/>
    <property type="evidence" value="ECO:0007669"/>
    <property type="project" value="UniProtKB-KW"/>
</dbReference>
<dbReference type="GO" id="GO:0000155">
    <property type="term" value="F:phosphorelay sensor kinase activity"/>
    <property type="evidence" value="ECO:0007669"/>
    <property type="project" value="InterPro"/>
</dbReference>
<keyword evidence="18" id="KW-1185">Reference proteome</keyword>
<protein>
    <recommendedName>
        <fullName evidence="14">Sensor-like histidine kinase SenX3</fullName>
        <ecNumber evidence="3">2.7.13.3</ecNumber>
    </recommendedName>
</protein>
<evidence type="ECO:0000256" key="3">
    <source>
        <dbReference type="ARBA" id="ARBA00012438"/>
    </source>
</evidence>
<dbReference type="GO" id="GO:0007234">
    <property type="term" value="P:osmosensory signaling via phosphorelay pathway"/>
    <property type="evidence" value="ECO:0007669"/>
    <property type="project" value="TreeGrafter"/>
</dbReference>